<gene>
    <name evidence="6" type="ORF">A6A20_02150</name>
</gene>
<name>A0A9X4P8H9_9PAST</name>
<dbReference type="CDD" id="cd08422">
    <property type="entry name" value="PBP2_CrgA_like"/>
    <property type="match status" value="1"/>
</dbReference>
<dbReference type="FunFam" id="1.10.10.10:FF:000001">
    <property type="entry name" value="LysR family transcriptional regulator"/>
    <property type="match status" value="1"/>
</dbReference>
<evidence type="ECO:0000256" key="4">
    <source>
        <dbReference type="ARBA" id="ARBA00023163"/>
    </source>
</evidence>
<protein>
    <submittedName>
        <fullName evidence="6">LysR family transcriptional regulator</fullName>
    </submittedName>
</protein>
<proteinExistence type="inferred from homology"/>
<dbReference type="GO" id="GO:0003700">
    <property type="term" value="F:DNA-binding transcription factor activity"/>
    <property type="evidence" value="ECO:0007669"/>
    <property type="project" value="InterPro"/>
</dbReference>
<dbReference type="PROSITE" id="PS50931">
    <property type="entry name" value="HTH_LYSR"/>
    <property type="match status" value="1"/>
</dbReference>
<dbReference type="FunFam" id="3.40.190.290:FF:000001">
    <property type="entry name" value="Transcriptional regulator, LysR family"/>
    <property type="match status" value="1"/>
</dbReference>
<dbReference type="InterPro" id="IPR036388">
    <property type="entry name" value="WH-like_DNA-bd_sf"/>
</dbReference>
<evidence type="ECO:0000256" key="1">
    <source>
        <dbReference type="ARBA" id="ARBA00009437"/>
    </source>
</evidence>
<dbReference type="Gene3D" id="3.40.190.290">
    <property type="match status" value="1"/>
</dbReference>
<evidence type="ECO:0000313" key="7">
    <source>
        <dbReference type="Proteomes" id="UP001155500"/>
    </source>
</evidence>
<dbReference type="SUPFAM" id="SSF46785">
    <property type="entry name" value="Winged helix' DNA-binding domain"/>
    <property type="match status" value="1"/>
</dbReference>
<reference evidence="6" key="1">
    <citation type="submission" date="2016-03" db="EMBL/GenBank/DDBJ databases">
        <title>Co-evolution between Pasteurellaceae and their hosts.</title>
        <authorList>
            <person name="Hansen M.J."/>
            <person name="Bojesen A.M."/>
            <person name="Planet P."/>
        </authorList>
    </citation>
    <scope>NUCLEOTIDE SEQUENCE</scope>
    <source>
        <strain evidence="6">146/S8/89</strain>
    </source>
</reference>
<accession>A0A9X4P8H9</accession>
<dbReference type="AlphaFoldDB" id="A0A9X4P8H9"/>
<evidence type="ECO:0000256" key="2">
    <source>
        <dbReference type="ARBA" id="ARBA00023015"/>
    </source>
</evidence>
<dbReference type="Pfam" id="PF03466">
    <property type="entry name" value="LysR_substrate"/>
    <property type="match status" value="1"/>
</dbReference>
<organism evidence="6 7">
    <name type="scientific">Volucribacter amazonae</name>
    <dbReference type="NCBI Taxonomy" id="256731"/>
    <lineage>
        <taxon>Bacteria</taxon>
        <taxon>Pseudomonadati</taxon>
        <taxon>Pseudomonadota</taxon>
        <taxon>Gammaproteobacteria</taxon>
        <taxon>Pasteurellales</taxon>
        <taxon>Pasteurellaceae</taxon>
        <taxon>Volucribacter</taxon>
    </lineage>
</organism>
<keyword evidence="3" id="KW-0238">DNA-binding</keyword>
<dbReference type="InterPro" id="IPR058163">
    <property type="entry name" value="LysR-type_TF_proteobact-type"/>
</dbReference>
<dbReference type="Proteomes" id="UP001155500">
    <property type="component" value="Unassembled WGS sequence"/>
</dbReference>
<evidence type="ECO:0000313" key="6">
    <source>
        <dbReference type="EMBL" id="MDG6894453.1"/>
    </source>
</evidence>
<keyword evidence="2" id="KW-0805">Transcription regulation</keyword>
<comment type="similarity">
    <text evidence="1">Belongs to the LysR transcriptional regulatory family.</text>
</comment>
<dbReference type="SUPFAM" id="SSF53850">
    <property type="entry name" value="Periplasmic binding protein-like II"/>
    <property type="match status" value="1"/>
</dbReference>
<keyword evidence="7" id="KW-1185">Reference proteome</keyword>
<feature type="domain" description="HTH lysR-type" evidence="5">
    <location>
        <begin position="1"/>
        <end position="59"/>
    </location>
</feature>
<dbReference type="PANTHER" id="PTHR30537:SF5">
    <property type="entry name" value="HTH-TYPE TRANSCRIPTIONAL ACTIVATOR TTDR-RELATED"/>
    <property type="match status" value="1"/>
</dbReference>
<dbReference type="InterPro" id="IPR000847">
    <property type="entry name" value="LysR_HTH_N"/>
</dbReference>
<dbReference type="InterPro" id="IPR036390">
    <property type="entry name" value="WH_DNA-bd_sf"/>
</dbReference>
<dbReference type="Pfam" id="PF00126">
    <property type="entry name" value="HTH_1"/>
    <property type="match status" value="1"/>
</dbReference>
<dbReference type="PANTHER" id="PTHR30537">
    <property type="entry name" value="HTH-TYPE TRANSCRIPTIONAL REGULATOR"/>
    <property type="match status" value="1"/>
</dbReference>
<dbReference type="EMBL" id="LWID01000001">
    <property type="protein sequence ID" value="MDG6894453.1"/>
    <property type="molecule type" value="Genomic_DNA"/>
</dbReference>
<dbReference type="Gene3D" id="1.10.10.10">
    <property type="entry name" value="Winged helix-like DNA-binding domain superfamily/Winged helix DNA-binding domain"/>
    <property type="match status" value="1"/>
</dbReference>
<keyword evidence="4" id="KW-0804">Transcription</keyword>
<dbReference type="GO" id="GO:0006351">
    <property type="term" value="P:DNA-templated transcription"/>
    <property type="evidence" value="ECO:0007669"/>
    <property type="project" value="TreeGrafter"/>
</dbReference>
<dbReference type="RefSeq" id="WP_279571929.1">
    <property type="nucleotide sequence ID" value="NZ_LWID01000001.1"/>
</dbReference>
<dbReference type="InterPro" id="IPR005119">
    <property type="entry name" value="LysR_subst-bd"/>
</dbReference>
<sequence>MDKLNAISVFCRVIESQSFTQVAQQMNISVAMVSKLISQLEEQLKTRLLQRTTRKITPTEAGQIYYQRCLSVLMELEEADASIANHNSALQGNLSISVPREFGVRFITPNLAKFLYAHPNLHVNIEYTDRKVDLIGEGYDLALRIGQLAENTLVAKKIASSTMHIVASPSYLAQKGSPTTPDEISQHDCLIYKFNYSLIWELQKDKKHYQAKVNSKFVSNNGLVLVEMAKTGLGIINIPRFLIEQELASGELVELLPDYQQNTVDIHVVYPHRRYLPAKVRAFIDFLTELKLCQPN</sequence>
<evidence type="ECO:0000256" key="3">
    <source>
        <dbReference type="ARBA" id="ARBA00023125"/>
    </source>
</evidence>
<evidence type="ECO:0000259" key="5">
    <source>
        <dbReference type="PROSITE" id="PS50931"/>
    </source>
</evidence>
<comment type="caution">
    <text evidence="6">The sequence shown here is derived from an EMBL/GenBank/DDBJ whole genome shotgun (WGS) entry which is preliminary data.</text>
</comment>
<dbReference type="GO" id="GO:0043565">
    <property type="term" value="F:sequence-specific DNA binding"/>
    <property type="evidence" value="ECO:0007669"/>
    <property type="project" value="TreeGrafter"/>
</dbReference>